<dbReference type="InterPro" id="IPR023335">
    <property type="entry name" value="ATP12_ortho_dom_sf"/>
</dbReference>
<protein>
    <submittedName>
        <fullName evidence="4">ATPase</fullName>
    </submittedName>
</protein>
<dbReference type="InterPro" id="IPR011419">
    <property type="entry name" value="ATP12_ATP_synth-F1-assembly"/>
</dbReference>
<name>A0ABQ3J129_9RHOB</name>
<dbReference type="EMBL" id="BNCH01000004">
    <property type="protein sequence ID" value="GHF00928.1"/>
    <property type="molecule type" value="Genomic_DNA"/>
</dbReference>
<dbReference type="Gene3D" id="1.10.3580.10">
    <property type="entry name" value="ATP12 ATPase"/>
    <property type="match status" value="1"/>
</dbReference>
<dbReference type="Gene3D" id="3.30.2180.10">
    <property type="entry name" value="ATP12-like"/>
    <property type="match status" value="1"/>
</dbReference>
<keyword evidence="3" id="KW-0143">Chaperone</keyword>
<organism evidence="4 5">
    <name type="scientific">Aliiroseovarius zhejiangensis</name>
    <dbReference type="NCBI Taxonomy" id="1632025"/>
    <lineage>
        <taxon>Bacteria</taxon>
        <taxon>Pseudomonadati</taxon>
        <taxon>Pseudomonadota</taxon>
        <taxon>Alphaproteobacteria</taxon>
        <taxon>Rhodobacterales</taxon>
        <taxon>Paracoccaceae</taxon>
        <taxon>Aliiroseovarius</taxon>
    </lineage>
</organism>
<keyword evidence="2" id="KW-0809">Transit peptide</keyword>
<evidence type="ECO:0000256" key="2">
    <source>
        <dbReference type="ARBA" id="ARBA00022946"/>
    </source>
</evidence>
<accession>A0ABQ3J129</accession>
<sequence>MEDGMSGWVAKRFWKEARPVACDGGYTVQLDGRAIKTPAKTLLRVPTLALAEAIAGEWDAQADTIDPATMPVTRTANSALDKVAHQFTEVADMLAAYGDSDLLCYRATHPQELVARQSGMWDPLLDWAADALGARLRPVSGIMHQPQDGAALALLSERVHGMSEFELAGFHDLVAISGSLVLALAVTVERISVDEAWALSRVDETWQEEQWGIDEEASELAEKKRIDIVNAAWFFHASRRET</sequence>
<reference evidence="5" key="1">
    <citation type="journal article" date="2019" name="Int. J. Syst. Evol. Microbiol.">
        <title>The Global Catalogue of Microorganisms (GCM) 10K type strain sequencing project: providing services to taxonomists for standard genome sequencing and annotation.</title>
        <authorList>
            <consortium name="The Broad Institute Genomics Platform"/>
            <consortium name="The Broad Institute Genome Sequencing Center for Infectious Disease"/>
            <person name="Wu L."/>
            <person name="Ma J."/>
        </authorList>
    </citation>
    <scope>NUCLEOTIDE SEQUENCE [LARGE SCALE GENOMIC DNA]</scope>
    <source>
        <strain evidence="5">KCTC 42443</strain>
    </source>
</reference>
<dbReference type="SUPFAM" id="SSF160909">
    <property type="entry name" value="ATP12-like"/>
    <property type="match status" value="1"/>
</dbReference>
<dbReference type="PANTHER" id="PTHR21013">
    <property type="entry name" value="ATP SYNTHASE MITOCHONDRIAL F1 COMPLEX ASSEMBLY FACTOR 2/ATP12 PROTEIN, MITOCHONDRIAL PRECURSOR"/>
    <property type="match status" value="1"/>
</dbReference>
<dbReference type="Proteomes" id="UP000609802">
    <property type="component" value="Unassembled WGS sequence"/>
</dbReference>
<keyword evidence="5" id="KW-1185">Reference proteome</keyword>
<evidence type="ECO:0000313" key="4">
    <source>
        <dbReference type="EMBL" id="GHF00928.1"/>
    </source>
</evidence>
<dbReference type="Pfam" id="PF07542">
    <property type="entry name" value="ATP12"/>
    <property type="match status" value="1"/>
</dbReference>
<dbReference type="PANTHER" id="PTHR21013:SF10">
    <property type="entry name" value="ATP SYNTHASE MITOCHONDRIAL F1 COMPLEX ASSEMBLY FACTOR 2"/>
    <property type="match status" value="1"/>
</dbReference>
<proteinExistence type="inferred from homology"/>
<comment type="similarity">
    <text evidence="1">Belongs to the ATP12 family.</text>
</comment>
<evidence type="ECO:0000256" key="3">
    <source>
        <dbReference type="ARBA" id="ARBA00023186"/>
    </source>
</evidence>
<evidence type="ECO:0000256" key="1">
    <source>
        <dbReference type="ARBA" id="ARBA00008231"/>
    </source>
</evidence>
<dbReference type="InterPro" id="IPR042272">
    <property type="entry name" value="ATP12_ATP_synth-F1-assembly_N"/>
</dbReference>
<gene>
    <name evidence="4" type="ORF">GCM10016455_22460</name>
</gene>
<evidence type="ECO:0000313" key="5">
    <source>
        <dbReference type="Proteomes" id="UP000609802"/>
    </source>
</evidence>
<comment type="caution">
    <text evidence="4">The sequence shown here is derived from an EMBL/GenBank/DDBJ whole genome shotgun (WGS) entry which is preliminary data.</text>
</comment>